<protein>
    <submittedName>
        <fullName evidence="1">Uncharacterized protein</fullName>
    </submittedName>
</protein>
<keyword evidence="2" id="KW-1185">Reference proteome</keyword>
<accession>A0AAW2GYC2</accession>
<dbReference type="EMBL" id="JADYXP020000001">
    <property type="protein sequence ID" value="KAL0132311.1"/>
    <property type="molecule type" value="Genomic_DNA"/>
</dbReference>
<reference evidence="1 2" key="1">
    <citation type="submission" date="2023-03" db="EMBL/GenBank/DDBJ databases">
        <title>High recombination rates correlate with genetic variation in Cardiocondyla obscurior ants.</title>
        <authorList>
            <person name="Errbii M."/>
        </authorList>
    </citation>
    <scope>NUCLEOTIDE SEQUENCE [LARGE SCALE GENOMIC DNA]</scope>
    <source>
        <strain evidence="1">Alpha-2009</strain>
        <tissue evidence="1">Whole body</tissue>
    </source>
</reference>
<comment type="caution">
    <text evidence="1">The sequence shown here is derived from an EMBL/GenBank/DDBJ whole genome shotgun (WGS) entry which is preliminary data.</text>
</comment>
<organism evidence="1 2">
    <name type="scientific">Cardiocondyla obscurior</name>
    <dbReference type="NCBI Taxonomy" id="286306"/>
    <lineage>
        <taxon>Eukaryota</taxon>
        <taxon>Metazoa</taxon>
        <taxon>Ecdysozoa</taxon>
        <taxon>Arthropoda</taxon>
        <taxon>Hexapoda</taxon>
        <taxon>Insecta</taxon>
        <taxon>Pterygota</taxon>
        <taxon>Neoptera</taxon>
        <taxon>Endopterygota</taxon>
        <taxon>Hymenoptera</taxon>
        <taxon>Apocrita</taxon>
        <taxon>Aculeata</taxon>
        <taxon>Formicoidea</taxon>
        <taxon>Formicidae</taxon>
        <taxon>Myrmicinae</taxon>
        <taxon>Cardiocondyla</taxon>
    </lineage>
</organism>
<sequence length="124" mass="13812">MHRARGIPMTPFAIPYLHRGIVWPPEKIAHLYLRENLSKRLGPKNVLALNANGPSAAARARRAENYLSSRETSGNFSIEFLVRNDDDDDDDATSPISPPLPSPLVTSFLFSPPQENIDKISLTF</sequence>
<dbReference type="Proteomes" id="UP001430953">
    <property type="component" value="Unassembled WGS sequence"/>
</dbReference>
<evidence type="ECO:0000313" key="1">
    <source>
        <dbReference type="EMBL" id="KAL0132311.1"/>
    </source>
</evidence>
<gene>
    <name evidence="1" type="ORF">PUN28_000238</name>
</gene>
<name>A0AAW2GYC2_9HYME</name>
<dbReference type="AlphaFoldDB" id="A0AAW2GYC2"/>
<proteinExistence type="predicted"/>
<evidence type="ECO:0000313" key="2">
    <source>
        <dbReference type="Proteomes" id="UP001430953"/>
    </source>
</evidence>